<name>A0A517U3R5_9BACT</name>
<sequence length="543" mass="55690" precursor="true">MKRFATSCLALTLAFGAAAAHAEVPLPTDPSNSAGGGLPGAYPLTVSGANINASPGINSELSAGGSDDLLVSFPSSGPLKWTDSRHNEGDIALLISPFAPNDPSYYPPNTHINYKPLQDGQPFANTTLAWRVNLFRGALLASVRTNGVNNGDTYAGSPVGTTRGIAYFNSDFGQGWGFNMNDGEFKNGGAGSVDLQMGVAGSDDGRGEASFNTSAAYFPYEQGWTGAWVSGGTDGPGAFIASSAGLDAATVVTWTSGLAQVALPGVNSANDGMLFVAPTNSGNSSDVAAATPTAGGWKVAVREDEDGDTSGASYNFGSGFQFLYVPYSAGGLVGGHINGNTGAAIKSAGDAQFDLVRDSEGQYRLSVYNAGGVTKKNGDAGMLVLSVAGTIPTDATLPDRTFLSYQYDSNSGDFIIQSRELAAFNSPNSDNQFGDDLALRDSDFYFAWVDFANPLTPTTPLAGDFDHDGNVDGDDLTLWKAAYGATAVGDADSDGDSDGADFLVWQRNFGAGAPVAGAVPEPAAIGLALLGGAALLAARKRNA</sequence>
<dbReference type="InterPro" id="IPR018247">
    <property type="entry name" value="EF_Hand_1_Ca_BS"/>
</dbReference>
<feature type="chain" id="PRO_5022048710" description="PEP-CTERM protein-sorting domain-containing protein" evidence="1">
    <location>
        <begin position="23"/>
        <end position="543"/>
    </location>
</feature>
<proteinExistence type="predicted"/>
<dbReference type="PROSITE" id="PS00018">
    <property type="entry name" value="EF_HAND_1"/>
    <property type="match status" value="1"/>
</dbReference>
<evidence type="ECO:0008006" key="4">
    <source>
        <dbReference type="Google" id="ProtNLM"/>
    </source>
</evidence>
<evidence type="ECO:0000256" key="1">
    <source>
        <dbReference type="SAM" id="SignalP"/>
    </source>
</evidence>
<keyword evidence="1" id="KW-0732">Signal</keyword>
<dbReference type="AlphaFoldDB" id="A0A517U3R5"/>
<dbReference type="KEGG" id="llh:I41_44780"/>
<reference evidence="2 3" key="1">
    <citation type="submission" date="2019-02" db="EMBL/GenBank/DDBJ databases">
        <title>Deep-cultivation of Planctomycetes and their phenomic and genomic characterization uncovers novel biology.</title>
        <authorList>
            <person name="Wiegand S."/>
            <person name="Jogler M."/>
            <person name="Boedeker C."/>
            <person name="Pinto D."/>
            <person name="Vollmers J."/>
            <person name="Rivas-Marin E."/>
            <person name="Kohn T."/>
            <person name="Peeters S.H."/>
            <person name="Heuer A."/>
            <person name="Rast P."/>
            <person name="Oberbeckmann S."/>
            <person name="Bunk B."/>
            <person name="Jeske O."/>
            <person name="Meyerdierks A."/>
            <person name="Storesund J.E."/>
            <person name="Kallscheuer N."/>
            <person name="Luecker S."/>
            <person name="Lage O.M."/>
            <person name="Pohl T."/>
            <person name="Merkel B.J."/>
            <person name="Hornburger P."/>
            <person name="Mueller R.-W."/>
            <person name="Bruemmer F."/>
            <person name="Labrenz M."/>
            <person name="Spormann A.M."/>
            <person name="Op den Camp H."/>
            <person name="Overmann J."/>
            <person name="Amann R."/>
            <person name="Jetten M.S.M."/>
            <person name="Mascher T."/>
            <person name="Medema M.H."/>
            <person name="Devos D.P."/>
            <person name="Kaster A.-K."/>
            <person name="Ovreas L."/>
            <person name="Rohde M."/>
            <person name="Galperin M.Y."/>
            <person name="Jogler C."/>
        </authorList>
    </citation>
    <scope>NUCLEOTIDE SEQUENCE [LARGE SCALE GENOMIC DNA]</scope>
    <source>
        <strain evidence="2 3">I41</strain>
    </source>
</reference>
<keyword evidence="3" id="KW-1185">Reference proteome</keyword>
<evidence type="ECO:0000313" key="2">
    <source>
        <dbReference type="EMBL" id="QDT75268.1"/>
    </source>
</evidence>
<evidence type="ECO:0000313" key="3">
    <source>
        <dbReference type="Proteomes" id="UP000317909"/>
    </source>
</evidence>
<dbReference type="OrthoDB" id="9801679at2"/>
<dbReference type="Proteomes" id="UP000317909">
    <property type="component" value="Chromosome"/>
</dbReference>
<organism evidence="2 3">
    <name type="scientific">Lacipirellula limnantheis</name>
    <dbReference type="NCBI Taxonomy" id="2528024"/>
    <lineage>
        <taxon>Bacteria</taxon>
        <taxon>Pseudomonadati</taxon>
        <taxon>Planctomycetota</taxon>
        <taxon>Planctomycetia</taxon>
        <taxon>Pirellulales</taxon>
        <taxon>Lacipirellulaceae</taxon>
        <taxon>Lacipirellula</taxon>
    </lineage>
</organism>
<protein>
    <recommendedName>
        <fullName evidence="4">PEP-CTERM protein-sorting domain-containing protein</fullName>
    </recommendedName>
</protein>
<accession>A0A517U3R5</accession>
<feature type="signal peptide" evidence="1">
    <location>
        <begin position="1"/>
        <end position="22"/>
    </location>
</feature>
<gene>
    <name evidence="2" type="ORF">I41_44780</name>
</gene>
<dbReference type="RefSeq" id="WP_145434944.1">
    <property type="nucleotide sequence ID" value="NZ_CP036339.1"/>
</dbReference>
<dbReference type="EMBL" id="CP036339">
    <property type="protein sequence ID" value="QDT75268.1"/>
    <property type="molecule type" value="Genomic_DNA"/>
</dbReference>